<evidence type="ECO:0000259" key="6">
    <source>
        <dbReference type="PROSITE" id="PS50217"/>
    </source>
</evidence>
<dbReference type="GO" id="GO:0005634">
    <property type="term" value="C:nucleus"/>
    <property type="evidence" value="ECO:0007669"/>
    <property type="project" value="TreeGrafter"/>
</dbReference>
<feature type="region of interest" description="Disordered" evidence="5">
    <location>
        <begin position="98"/>
        <end position="119"/>
    </location>
</feature>
<sequence length="384" mass="43395">MNSRSSPRERLTSSGSVLSDDGDAMEGLEEDFDKDLDVSDPRLKKAKDQAKKEKTIMPLIKEELRLSILTRRNKEGKGDIVLEEKKHHVKRILTPQEKERKLRRQEQNRRAARKCRKKKKDSEVNVMQAYYSEKDKNQNLAMQVEELKQEKEKLEGILRDHIPNCNLGRSQNNTFVPINPGHRGVQPFEPCFSPFETGMSSTPEPVTPIPTTPHTPGNVFSFSPTPHASTANFENEEIYQTQLKENDVCCTNTDIHTDQFPSNFSTNLDDCFGNEFENIDFTPFTSFDNSPDSSQYQISGQQNTIQMSAEFDENQHHQLAGIQMQSPAENNGVTSVGNDTFSGLEAVLNLLQGQPDQLQNQRNASSIGFALAGEDFSYTDMSDI</sequence>
<dbReference type="SMART" id="SM00338">
    <property type="entry name" value="BRLZ"/>
    <property type="match status" value="1"/>
</dbReference>
<keyword evidence="3" id="KW-0804">Transcription</keyword>
<dbReference type="SUPFAM" id="SSF57959">
    <property type="entry name" value="Leucine zipper domain"/>
    <property type="match status" value="1"/>
</dbReference>
<dbReference type="KEGG" id="cvn:111128772"/>
<dbReference type="GeneID" id="111128772"/>
<feature type="compositionally biased region" description="Basic and acidic residues" evidence="5">
    <location>
        <begin position="98"/>
        <end position="109"/>
    </location>
</feature>
<feature type="compositionally biased region" description="Acidic residues" evidence="5">
    <location>
        <begin position="20"/>
        <end position="34"/>
    </location>
</feature>
<dbReference type="PROSITE" id="PS00036">
    <property type="entry name" value="BZIP_BASIC"/>
    <property type="match status" value="1"/>
</dbReference>
<dbReference type="OrthoDB" id="6091746at2759"/>
<dbReference type="InterPro" id="IPR000837">
    <property type="entry name" value="AP-1"/>
</dbReference>
<dbReference type="RefSeq" id="XP_022330326.1">
    <property type="nucleotide sequence ID" value="XM_022474618.1"/>
</dbReference>
<protein>
    <submittedName>
        <fullName evidence="8">Uncharacterized protein LOC111128772</fullName>
    </submittedName>
</protein>
<dbReference type="PANTHER" id="PTHR23351:SF24">
    <property type="entry name" value="ACTIVATING TRANSCRIPTION FACTOR 3-RELATED"/>
    <property type="match status" value="1"/>
</dbReference>
<dbReference type="PRINTS" id="PR00042">
    <property type="entry name" value="LEUZIPPRFOS"/>
</dbReference>
<evidence type="ECO:0000256" key="3">
    <source>
        <dbReference type="ARBA" id="ARBA00023163"/>
    </source>
</evidence>
<dbReference type="InterPro" id="IPR046347">
    <property type="entry name" value="bZIP_sf"/>
</dbReference>
<feature type="compositionally biased region" description="Basic residues" evidence="5">
    <location>
        <begin position="110"/>
        <end position="119"/>
    </location>
</feature>
<dbReference type="Gene3D" id="1.20.5.170">
    <property type="match status" value="1"/>
</dbReference>
<name>A0A8B8DTK9_CRAVI</name>
<dbReference type="GO" id="GO:0000981">
    <property type="term" value="F:DNA-binding transcription factor activity, RNA polymerase II-specific"/>
    <property type="evidence" value="ECO:0007669"/>
    <property type="project" value="TreeGrafter"/>
</dbReference>
<proteinExistence type="predicted"/>
<gene>
    <name evidence="8" type="primary">LOC111128772</name>
</gene>
<dbReference type="PROSITE" id="PS50217">
    <property type="entry name" value="BZIP"/>
    <property type="match status" value="1"/>
</dbReference>
<reference evidence="8" key="1">
    <citation type="submission" date="2025-08" db="UniProtKB">
        <authorList>
            <consortium name="RefSeq"/>
        </authorList>
    </citation>
    <scope>IDENTIFICATION</scope>
    <source>
        <tissue evidence="8">Whole sample</tissue>
    </source>
</reference>
<dbReference type="GO" id="GO:0000978">
    <property type="term" value="F:RNA polymerase II cis-regulatory region sequence-specific DNA binding"/>
    <property type="evidence" value="ECO:0007669"/>
    <property type="project" value="TreeGrafter"/>
</dbReference>
<keyword evidence="7" id="KW-1185">Reference proteome</keyword>
<evidence type="ECO:0000313" key="8">
    <source>
        <dbReference type="RefSeq" id="XP_022330326.1"/>
    </source>
</evidence>
<dbReference type="Proteomes" id="UP000694844">
    <property type="component" value="Chromosome 4"/>
</dbReference>
<feature type="compositionally biased region" description="Basic and acidic residues" evidence="5">
    <location>
        <begin position="35"/>
        <end position="52"/>
    </location>
</feature>
<evidence type="ECO:0000256" key="4">
    <source>
        <dbReference type="SAM" id="Coils"/>
    </source>
</evidence>
<organism evidence="7 8">
    <name type="scientific">Crassostrea virginica</name>
    <name type="common">Eastern oyster</name>
    <dbReference type="NCBI Taxonomy" id="6565"/>
    <lineage>
        <taxon>Eukaryota</taxon>
        <taxon>Metazoa</taxon>
        <taxon>Spiralia</taxon>
        <taxon>Lophotrochozoa</taxon>
        <taxon>Mollusca</taxon>
        <taxon>Bivalvia</taxon>
        <taxon>Autobranchia</taxon>
        <taxon>Pteriomorphia</taxon>
        <taxon>Ostreida</taxon>
        <taxon>Ostreoidea</taxon>
        <taxon>Ostreidae</taxon>
        <taxon>Crassostrea</taxon>
    </lineage>
</organism>
<evidence type="ECO:0000256" key="5">
    <source>
        <dbReference type="SAM" id="MobiDB-lite"/>
    </source>
</evidence>
<keyword evidence="1" id="KW-0805">Transcription regulation</keyword>
<keyword evidence="4" id="KW-0175">Coiled coil</keyword>
<accession>A0A8B8DTK9</accession>
<feature type="domain" description="BZIP" evidence="6">
    <location>
        <begin position="98"/>
        <end position="161"/>
    </location>
</feature>
<dbReference type="PANTHER" id="PTHR23351">
    <property type="entry name" value="FOS TRANSCRIPTION FACTOR-RELATED"/>
    <property type="match status" value="1"/>
</dbReference>
<dbReference type="AlphaFoldDB" id="A0A8B8DTK9"/>
<dbReference type="InterPro" id="IPR004827">
    <property type="entry name" value="bZIP"/>
</dbReference>
<feature type="coiled-coil region" evidence="4">
    <location>
        <begin position="130"/>
        <end position="160"/>
    </location>
</feature>
<feature type="region of interest" description="Disordered" evidence="5">
    <location>
        <begin position="1"/>
        <end position="52"/>
    </location>
</feature>
<evidence type="ECO:0000256" key="2">
    <source>
        <dbReference type="ARBA" id="ARBA00023125"/>
    </source>
</evidence>
<evidence type="ECO:0000313" key="7">
    <source>
        <dbReference type="Proteomes" id="UP000694844"/>
    </source>
</evidence>
<evidence type="ECO:0000256" key="1">
    <source>
        <dbReference type="ARBA" id="ARBA00023015"/>
    </source>
</evidence>
<feature type="compositionally biased region" description="Basic and acidic residues" evidence="5">
    <location>
        <begin position="1"/>
        <end position="11"/>
    </location>
</feature>
<keyword evidence="2" id="KW-0238">DNA-binding</keyword>